<dbReference type="Proteomes" id="UP001159364">
    <property type="component" value="Linkage Group LG01"/>
</dbReference>
<sequence>MSTAICGSKRSYLFEADAWSPVSKKLRRRSSSAPPPHSSAPSYPRHLKIVFPTAKPELLERTLGECGKDLDSAIKRVRKNFEELLHSASSEDLGANVEQDIAVAAAAHQH</sequence>
<name>A0AAV8U7U9_9ROSI</name>
<protein>
    <submittedName>
        <fullName evidence="2">Uncharacterized protein</fullName>
    </submittedName>
</protein>
<comment type="caution">
    <text evidence="2">The sequence shown here is derived from an EMBL/GenBank/DDBJ whole genome shotgun (WGS) entry which is preliminary data.</text>
</comment>
<organism evidence="2 3">
    <name type="scientific">Erythroxylum novogranatense</name>
    <dbReference type="NCBI Taxonomy" id="1862640"/>
    <lineage>
        <taxon>Eukaryota</taxon>
        <taxon>Viridiplantae</taxon>
        <taxon>Streptophyta</taxon>
        <taxon>Embryophyta</taxon>
        <taxon>Tracheophyta</taxon>
        <taxon>Spermatophyta</taxon>
        <taxon>Magnoliopsida</taxon>
        <taxon>eudicotyledons</taxon>
        <taxon>Gunneridae</taxon>
        <taxon>Pentapetalae</taxon>
        <taxon>rosids</taxon>
        <taxon>fabids</taxon>
        <taxon>Malpighiales</taxon>
        <taxon>Erythroxylaceae</taxon>
        <taxon>Erythroxylum</taxon>
    </lineage>
</organism>
<reference evidence="2 3" key="1">
    <citation type="submission" date="2021-09" db="EMBL/GenBank/DDBJ databases">
        <title>Genomic insights and catalytic innovation underlie evolution of tropane alkaloids biosynthesis.</title>
        <authorList>
            <person name="Wang Y.-J."/>
            <person name="Tian T."/>
            <person name="Huang J.-P."/>
            <person name="Huang S.-X."/>
        </authorList>
    </citation>
    <scope>NUCLEOTIDE SEQUENCE [LARGE SCALE GENOMIC DNA]</scope>
    <source>
        <strain evidence="2">KIB-2018</strain>
        <tissue evidence="2">Leaf</tissue>
    </source>
</reference>
<keyword evidence="3" id="KW-1185">Reference proteome</keyword>
<evidence type="ECO:0000313" key="3">
    <source>
        <dbReference type="Proteomes" id="UP001159364"/>
    </source>
</evidence>
<gene>
    <name evidence="2" type="ORF">K2173_009595</name>
</gene>
<dbReference type="PANTHER" id="PTHR31245">
    <property type="entry name" value="UBIQUITIN SYSTEM COMPONENT CUE PROTEIN"/>
    <property type="match status" value="1"/>
</dbReference>
<dbReference type="AlphaFoldDB" id="A0AAV8U7U9"/>
<proteinExistence type="predicted"/>
<evidence type="ECO:0000256" key="1">
    <source>
        <dbReference type="SAM" id="MobiDB-lite"/>
    </source>
</evidence>
<dbReference type="EMBL" id="JAIWQS010000001">
    <property type="protein sequence ID" value="KAJ8774164.1"/>
    <property type="molecule type" value="Genomic_DNA"/>
</dbReference>
<evidence type="ECO:0000313" key="2">
    <source>
        <dbReference type="EMBL" id="KAJ8774164.1"/>
    </source>
</evidence>
<accession>A0AAV8U7U9</accession>
<feature type="region of interest" description="Disordered" evidence="1">
    <location>
        <begin position="24"/>
        <end position="44"/>
    </location>
</feature>
<dbReference type="PANTHER" id="PTHR31245:SF20">
    <property type="entry name" value="F18B13.13 PROTEIN"/>
    <property type="match status" value="1"/>
</dbReference>
<dbReference type="CDD" id="cd14279">
    <property type="entry name" value="CUE"/>
    <property type="match status" value="1"/>
</dbReference>